<dbReference type="Proteomes" id="UP001596527">
    <property type="component" value="Unassembled WGS sequence"/>
</dbReference>
<feature type="domain" description="ABC transporter" evidence="5">
    <location>
        <begin position="3"/>
        <end position="215"/>
    </location>
</feature>
<dbReference type="InterPro" id="IPR017871">
    <property type="entry name" value="ABC_transporter-like_CS"/>
</dbReference>
<dbReference type="SMART" id="SM00382">
    <property type="entry name" value="AAA"/>
    <property type="match status" value="1"/>
</dbReference>
<dbReference type="PROSITE" id="PS00211">
    <property type="entry name" value="ABC_TRANSPORTER_1"/>
    <property type="match status" value="1"/>
</dbReference>
<dbReference type="InterPro" id="IPR015856">
    <property type="entry name" value="ABC_transpr_CbiO/EcfA_su"/>
</dbReference>
<evidence type="ECO:0000256" key="4">
    <source>
        <dbReference type="ARBA" id="ARBA00022967"/>
    </source>
</evidence>
<evidence type="ECO:0000256" key="3">
    <source>
        <dbReference type="ARBA" id="ARBA00022840"/>
    </source>
</evidence>
<evidence type="ECO:0000313" key="6">
    <source>
        <dbReference type="EMBL" id="MFC7581902.1"/>
    </source>
</evidence>
<reference evidence="7" key="1">
    <citation type="journal article" date="2019" name="Int. J. Syst. Evol. Microbiol.">
        <title>The Global Catalogue of Microorganisms (GCM) 10K type strain sequencing project: providing services to taxonomists for standard genome sequencing and annotation.</title>
        <authorList>
            <consortium name="The Broad Institute Genomics Platform"/>
            <consortium name="The Broad Institute Genome Sequencing Center for Infectious Disease"/>
            <person name="Wu L."/>
            <person name="Ma J."/>
        </authorList>
    </citation>
    <scope>NUCLEOTIDE SEQUENCE [LARGE SCALE GENOMIC DNA]</scope>
    <source>
        <strain evidence="7">CCUG 56698</strain>
    </source>
</reference>
<organism evidence="6 7">
    <name type="scientific">Schaalia naturae</name>
    <dbReference type="NCBI Taxonomy" id="635203"/>
    <lineage>
        <taxon>Bacteria</taxon>
        <taxon>Bacillati</taxon>
        <taxon>Actinomycetota</taxon>
        <taxon>Actinomycetes</taxon>
        <taxon>Actinomycetales</taxon>
        <taxon>Actinomycetaceae</taxon>
        <taxon>Schaalia</taxon>
    </lineage>
</organism>
<evidence type="ECO:0000313" key="7">
    <source>
        <dbReference type="Proteomes" id="UP001596527"/>
    </source>
</evidence>
<dbReference type="CDD" id="cd03225">
    <property type="entry name" value="ABC_cobalt_CbiO_domain1"/>
    <property type="match status" value="1"/>
</dbReference>
<name>A0ABW2SPB2_9ACTO</name>
<dbReference type="SUPFAM" id="SSF52540">
    <property type="entry name" value="P-loop containing nucleoside triphosphate hydrolases"/>
    <property type="match status" value="1"/>
</dbReference>
<dbReference type="InterPro" id="IPR027417">
    <property type="entry name" value="P-loop_NTPase"/>
</dbReference>
<keyword evidence="2" id="KW-0547">Nucleotide-binding</keyword>
<dbReference type="InterPro" id="IPR003593">
    <property type="entry name" value="AAA+_ATPase"/>
</dbReference>
<dbReference type="GO" id="GO:0005524">
    <property type="term" value="F:ATP binding"/>
    <property type="evidence" value="ECO:0007669"/>
    <property type="project" value="UniProtKB-KW"/>
</dbReference>
<dbReference type="InterPro" id="IPR003439">
    <property type="entry name" value="ABC_transporter-like_ATP-bd"/>
</dbReference>
<dbReference type="Pfam" id="PF00005">
    <property type="entry name" value="ABC_tran"/>
    <property type="match status" value="1"/>
</dbReference>
<keyword evidence="4" id="KW-1278">Translocase</keyword>
<sequence>MSQPSRDVLFDFDDVRVGAILHADLAIPPGVTVIFGPSGAGKTTLLRLACAMQAPSSGTVSFRGEDIARVDPVLLRRRVTMVTQQPFLWPGTIADELSIACVLQGRGAPDRERMGEVLAVVGLDKDLAEDASTLSGGERQRVALARVLLAGPEVYLLDEPTAALDARGARDLVRRVVDWIRATGGDVVMVTHDEGLMEIGDARVAIRDHEAEVVA</sequence>
<protein>
    <submittedName>
        <fullName evidence="6">ATP-binding cassette domain-containing protein</fullName>
    </submittedName>
</protein>
<gene>
    <name evidence="6" type="ORF">ACFQWG_11915</name>
</gene>
<dbReference type="EMBL" id="JBHTEF010000001">
    <property type="protein sequence ID" value="MFC7581902.1"/>
    <property type="molecule type" value="Genomic_DNA"/>
</dbReference>
<keyword evidence="7" id="KW-1185">Reference proteome</keyword>
<dbReference type="PANTHER" id="PTHR43423:SF1">
    <property type="entry name" value="ABC TRANSPORTER I FAMILY MEMBER 17"/>
    <property type="match status" value="1"/>
</dbReference>
<keyword evidence="1" id="KW-0813">Transport</keyword>
<dbReference type="PANTHER" id="PTHR43423">
    <property type="entry name" value="ABC TRANSPORTER I FAMILY MEMBER 17"/>
    <property type="match status" value="1"/>
</dbReference>
<evidence type="ECO:0000259" key="5">
    <source>
        <dbReference type="PROSITE" id="PS50893"/>
    </source>
</evidence>
<dbReference type="RefSeq" id="WP_323419426.1">
    <property type="nucleotide sequence ID" value="NZ_JBHTEF010000001.1"/>
</dbReference>
<evidence type="ECO:0000256" key="1">
    <source>
        <dbReference type="ARBA" id="ARBA00022448"/>
    </source>
</evidence>
<dbReference type="PROSITE" id="PS50893">
    <property type="entry name" value="ABC_TRANSPORTER_2"/>
    <property type="match status" value="1"/>
</dbReference>
<comment type="caution">
    <text evidence="6">The sequence shown here is derived from an EMBL/GenBank/DDBJ whole genome shotgun (WGS) entry which is preliminary data.</text>
</comment>
<accession>A0ABW2SPB2</accession>
<keyword evidence="3 6" id="KW-0067">ATP-binding</keyword>
<evidence type="ECO:0000256" key="2">
    <source>
        <dbReference type="ARBA" id="ARBA00022741"/>
    </source>
</evidence>
<proteinExistence type="predicted"/>
<dbReference type="Gene3D" id="3.40.50.300">
    <property type="entry name" value="P-loop containing nucleotide triphosphate hydrolases"/>
    <property type="match status" value="1"/>
</dbReference>